<dbReference type="Gene3D" id="2.60.40.10">
    <property type="entry name" value="Immunoglobulins"/>
    <property type="match status" value="1"/>
</dbReference>
<gene>
    <name evidence="2" type="ORF">FEM55_04080</name>
</gene>
<dbReference type="Pfam" id="PF18962">
    <property type="entry name" value="Por_Secre_tail"/>
    <property type="match status" value="1"/>
</dbReference>
<accession>A0A5R9KJD1</accession>
<evidence type="ECO:0000313" key="3">
    <source>
        <dbReference type="Proteomes" id="UP000309788"/>
    </source>
</evidence>
<evidence type="ECO:0000259" key="1">
    <source>
        <dbReference type="Pfam" id="PF18962"/>
    </source>
</evidence>
<dbReference type="AlphaFoldDB" id="A0A5R9KJD1"/>
<dbReference type="InterPro" id="IPR024079">
    <property type="entry name" value="MetalloPept_cat_dom_sf"/>
</dbReference>
<evidence type="ECO:0000313" key="2">
    <source>
        <dbReference type="EMBL" id="TLU96328.1"/>
    </source>
</evidence>
<reference evidence="2 3" key="1">
    <citation type="submission" date="2019-05" db="EMBL/GenBank/DDBJ databases">
        <authorList>
            <person name="Qu J.-H."/>
        </authorList>
    </citation>
    <scope>NUCLEOTIDE SEQUENCE [LARGE SCALE GENOMIC DNA]</scope>
    <source>
        <strain evidence="2 3">Z12</strain>
    </source>
</reference>
<proteinExistence type="predicted"/>
<dbReference type="RefSeq" id="WP_138280022.1">
    <property type="nucleotide sequence ID" value="NZ_BMGE01000001.1"/>
</dbReference>
<dbReference type="Proteomes" id="UP000309788">
    <property type="component" value="Unassembled WGS sequence"/>
</dbReference>
<dbReference type="InterPro" id="IPR013783">
    <property type="entry name" value="Ig-like_fold"/>
</dbReference>
<dbReference type="InterPro" id="IPR019026">
    <property type="entry name" value="Peptidase_M64_IgA"/>
</dbReference>
<dbReference type="InterPro" id="IPR026444">
    <property type="entry name" value="Secre_tail"/>
</dbReference>
<comment type="caution">
    <text evidence="2">The sequence shown here is derived from an EMBL/GenBank/DDBJ whole genome shotgun (WGS) entry which is preliminary data.</text>
</comment>
<dbReference type="NCBIfam" id="TIGR04183">
    <property type="entry name" value="Por_Secre_tail"/>
    <property type="match status" value="1"/>
</dbReference>
<dbReference type="Gene3D" id="3.40.390.10">
    <property type="entry name" value="Collagenase (Catalytic Domain)"/>
    <property type="match status" value="1"/>
</dbReference>
<dbReference type="Pfam" id="PF09471">
    <property type="entry name" value="Peptidase_M64"/>
    <property type="match status" value="1"/>
</dbReference>
<sequence>MIRTVCFLFALLIFDHSYAQKFPVDTIYKTGPLEKRINVVILGDGFTESQLPEFRAEARNFADFILAYEPYNHYKHYFNFFAIPTPSKESGVTNPGTAPDAYPDQPVETKDTFYGASFGGTIHRLVTVEKSSVIENVLALNMPQVDLTVVLVNTPFYGGSGGSYAVYTLHPLANTIGVHEIGHTFSSLSDEYWAGTAYGQEAQNMTAESRREAVKWKNWLNETRIGVFSYGEEGDAARWFKPSSSSCLMEFLDQPFCAVCREGTTERILQIVNPVEKVLPDTSEAVILSESDQTFELGLLDPEPNTLKVEWKLNGKPIGNKHSKLNLSVKDLPADNAVLTATVFDSTFLSRQEEARTIRTHAVQWQLASSNAAQVFRLKVSENRICLGSYSMITAAGCMGTVSWSTGESAESITVKPVHDATYTATCSMDGQPLQTLDATITVLPLPTATAVNGGPYYEGSAIQLEADGGTAFLWNGPEQFGSLFQNPVIENATARNAGIYEVKVTDANGCSATAQTEVKVDPILATGQDLQAWVRISPNPAKDFIRVKTALHGESQLDIYDLNGRKVASRSFHSETEINLNVSAGLYIYKFTNGPKEVSGKLLLH</sequence>
<dbReference type="GO" id="GO:0008237">
    <property type="term" value="F:metallopeptidase activity"/>
    <property type="evidence" value="ECO:0007669"/>
    <property type="project" value="InterPro"/>
</dbReference>
<keyword evidence="3" id="KW-1185">Reference proteome</keyword>
<feature type="domain" description="Secretion system C-terminal sorting" evidence="1">
    <location>
        <begin position="537"/>
        <end position="603"/>
    </location>
</feature>
<dbReference type="OrthoDB" id="127762at2"/>
<name>A0A5R9KJD1_9BACT</name>
<protein>
    <submittedName>
        <fullName evidence="2">T9SS type A sorting domain-containing protein</fullName>
    </submittedName>
</protein>
<organism evidence="2 3">
    <name type="scientific">Dyadobacter sediminis</name>
    <dbReference type="NCBI Taxonomy" id="1493691"/>
    <lineage>
        <taxon>Bacteria</taxon>
        <taxon>Pseudomonadati</taxon>
        <taxon>Bacteroidota</taxon>
        <taxon>Cytophagia</taxon>
        <taxon>Cytophagales</taxon>
        <taxon>Spirosomataceae</taxon>
        <taxon>Dyadobacter</taxon>
    </lineage>
</organism>
<dbReference type="EMBL" id="VCEI01000011">
    <property type="protein sequence ID" value="TLU96328.1"/>
    <property type="molecule type" value="Genomic_DNA"/>
</dbReference>